<dbReference type="GO" id="GO:0005819">
    <property type="term" value="C:spindle"/>
    <property type="evidence" value="ECO:0007669"/>
    <property type="project" value="UniProtKB-SubCell"/>
</dbReference>
<feature type="compositionally biased region" description="Basic and acidic residues" evidence="15">
    <location>
        <begin position="793"/>
        <end position="805"/>
    </location>
</feature>
<evidence type="ECO:0000256" key="14">
    <source>
        <dbReference type="ARBA" id="ARBA00079982"/>
    </source>
</evidence>
<keyword evidence="20" id="KW-1185">Reference proteome</keyword>
<evidence type="ECO:0000259" key="17">
    <source>
        <dbReference type="Pfam" id="PF03941"/>
    </source>
</evidence>
<comment type="caution">
    <text evidence="19">The sequence shown here is derived from an EMBL/GenBank/DDBJ whole genome shotgun (WGS) entry which is preliminary data.</text>
</comment>
<evidence type="ECO:0000256" key="11">
    <source>
        <dbReference type="ARBA" id="ARBA00053339"/>
    </source>
</evidence>
<keyword evidence="6" id="KW-0378">Hydrolase</keyword>
<evidence type="ECO:0000313" key="20">
    <source>
        <dbReference type="Proteomes" id="UP001153269"/>
    </source>
</evidence>
<feature type="region of interest" description="Disordered" evidence="15">
    <location>
        <begin position="1114"/>
        <end position="1240"/>
    </location>
</feature>
<dbReference type="EC" id="3.2.1.107" evidence="12"/>
<evidence type="ECO:0000313" key="19">
    <source>
        <dbReference type="EMBL" id="CAB1422882.1"/>
    </source>
</evidence>
<dbReference type="EMBL" id="CADEAL010000618">
    <property type="protein sequence ID" value="CAB1422882.1"/>
    <property type="molecule type" value="Genomic_DNA"/>
</dbReference>
<feature type="region of interest" description="Disordered" evidence="15">
    <location>
        <begin position="695"/>
        <end position="739"/>
    </location>
</feature>
<keyword evidence="9" id="KW-0326">Glycosidase</keyword>
<dbReference type="Gene3D" id="1.50.10.10">
    <property type="match status" value="1"/>
</dbReference>
<comment type="similarity">
    <text evidence="4">Belongs to the INCENP family.</text>
</comment>
<sequence>MSSLSDPYIFSTDVLPSDRRFLPPLANGLLGWRVYNNIMHMGGVYNGEGGRCHRADVPCPLAVKAETEEPAQHSYSLDTNTGIFTHTLSSGSVTASQSLYSHRYYPNLMVMEVSLVRQGTAEEPVTVKLVSSFTPQSKDIAFEAGPDYKGGRHIHGQTSTAEIPGGSCATVHLIWTSIPETLTLLPEQSQARWGFILVVANDLNSAQANFDEGLNLIATGDLRPSHEEAWKELWLQSKVEVSGSESLCKALIGCMFYLLSAFPNIHDTSSSFGGVSPGGLSNGGDGQDYWGHVFWDQDMWMYPGIALFYPKLARSVLEYRVRTIDGAKDNAQKQGYKGIKFPWESAVSGREVCPEDIYGNQEIHINGDVTLAFQHYLYLSEDLSMFREAKGSEVIYGVADYWVSRVTWSPEDQKYHLLGVMPPDEYYYNVNNSVFTNTVANSELADLLQHPAPKEWKEVAEHIKIPFDTESQYHPEFDGYVKGQPVKQADTVMLGYPLGLPMSAEIRRNDLEAYEPVTDPEGPAMTWGMFAIGWLELGEAERAQRLLEKCFSNIQGPFQVWSESTDGSGAVNFLTGMGGFLQAVLFGYTGFRVQKECGPEGIRRKNPSHTRDASNSSSGTWLRFGAASIGFLPPGSPTSKVIAMNNLLTSVRSLMQMFDGKKQEFINDIDNVHVVWLEEIQQEAKQMFSRDFNAEPELMPKTPSQKKNSRRKRVSLGRQEENQAKRRFSKGKRSNLRGSSVKSLNFIVEEEYRPGPSTSEASTSAQPKRATRKNKQSKSEVAEDVSHSPSGSDKTEEVQNKKPELLEEEDVEINKKGNNAEVEPDDMCSIAQSPPKMSLPEVVVNISSAERLSAELAKETEPSPGRSAAKIAIAGAAQSSRRSSVRCSLKLRHSLAGMRHSLTQESIRRASRRSMLKRKASTHQGSSTCSSEISEDSCMDSGEEEDKEAVWEPVTADTVDNAAAEGAKEAPQANQSLHPSVARITRSVAAHSPTLAPPALFTSEHKVSTPEKRTVFAEKHQTPQSGRRSRLSIKRKAPDTVEESPTKRFSPPKKSQSAVRPNMRSFLHTVQKNQMLMMTPNSLGRNVAIKSFIKHTTPMRADPKAKERLKLEALKKKQEQEEERMKKMEEDKRRKLDELKRKRDERLRRVFEAKVKEEQRDEEKKKKFEQKMAQIDEMKNDKRVADEKAKRKVVLKRQEEVEQKKKLEEEARKKKIQQAEEEKRQQELVKKKAEEEEQRVRKLAEARKALELKREQERERELERERQAAAERERVEKEKALALQRELERAVREKERRELEEKRKALEEKRKREEEQRLAAEQKAAKEREAAKQREAAAKQAAKVQATAALNVTVDIENSVMKTPVGKGGGLNVTVDIEKSPQSYAITPKGGNKPLTLSKTAEDYGMDQNSDDSTDDESAPRKPIPSWAEGPNLQQIIMKQYFNPPDIESFFGKIEPPKLENIFYKSKPRYFKRTSSAVWHSPPVKE</sequence>
<keyword evidence="8" id="KW-0539">Nucleus</keyword>
<comment type="subcellular location">
    <subcellularLocation>
        <location evidence="2">Cytoplasm</location>
        <location evidence="2">Cytoskeleton</location>
        <location evidence="2">Spindle</location>
    </subcellularLocation>
    <subcellularLocation>
        <location evidence="1">Nucleus</location>
    </subcellularLocation>
</comment>
<feature type="compositionally biased region" description="Polar residues" evidence="15">
    <location>
        <begin position="756"/>
        <end position="766"/>
    </location>
</feature>
<evidence type="ECO:0000256" key="10">
    <source>
        <dbReference type="ARBA" id="ARBA00051415"/>
    </source>
</evidence>
<keyword evidence="7" id="KW-0206">Cytoskeleton</keyword>
<feature type="compositionally biased region" description="Basic and acidic residues" evidence="15">
    <location>
        <begin position="1290"/>
        <end position="1337"/>
    </location>
</feature>
<dbReference type="GO" id="GO:0005634">
    <property type="term" value="C:nucleus"/>
    <property type="evidence" value="ECO:0007669"/>
    <property type="project" value="UniProtKB-SubCell"/>
</dbReference>
<feature type="region of interest" description="Disordered" evidence="15">
    <location>
        <begin position="752"/>
        <end position="835"/>
    </location>
</feature>
<feature type="compositionally biased region" description="Acidic residues" evidence="15">
    <location>
        <begin position="933"/>
        <end position="947"/>
    </location>
</feature>
<feature type="region of interest" description="Disordered" evidence="15">
    <location>
        <begin position="900"/>
        <end position="951"/>
    </location>
</feature>
<proteinExistence type="inferred from homology"/>
<feature type="region of interest" description="Disordered" evidence="15">
    <location>
        <begin position="1290"/>
        <end position="1340"/>
    </location>
</feature>
<evidence type="ECO:0000256" key="6">
    <source>
        <dbReference type="ARBA" id="ARBA00022801"/>
    </source>
</evidence>
<dbReference type="PANTHER" id="PTHR11051">
    <property type="entry name" value="GLYCOSYL HYDROLASE-RELATED"/>
    <property type="match status" value="1"/>
</dbReference>
<feature type="compositionally biased region" description="Basic residues" evidence="15">
    <location>
        <begin position="909"/>
        <end position="921"/>
    </location>
</feature>
<dbReference type="Pfam" id="PF03632">
    <property type="entry name" value="Glyco_hydro_65m"/>
    <property type="match status" value="1"/>
</dbReference>
<evidence type="ECO:0000256" key="2">
    <source>
        <dbReference type="ARBA" id="ARBA00004186"/>
    </source>
</evidence>
<dbReference type="SUPFAM" id="SSF48208">
    <property type="entry name" value="Six-hairpin glycosidases"/>
    <property type="match status" value="1"/>
</dbReference>
<feature type="region of interest" description="Disordered" evidence="15">
    <location>
        <begin position="1252"/>
        <end position="1276"/>
    </location>
</feature>
<dbReference type="InterPro" id="IPR022006">
    <property type="entry name" value="INCENP_N"/>
</dbReference>
<dbReference type="GO" id="GO:0005829">
    <property type="term" value="C:cytosol"/>
    <property type="evidence" value="ECO:0007669"/>
    <property type="project" value="TreeGrafter"/>
</dbReference>
<dbReference type="InterPro" id="IPR005195">
    <property type="entry name" value="Glyco_hydro_65_M"/>
</dbReference>
<feature type="compositionally biased region" description="Basic and acidic residues" evidence="15">
    <location>
        <begin position="777"/>
        <end position="786"/>
    </location>
</feature>
<feature type="compositionally biased region" description="Basic and acidic residues" evidence="15">
    <location>
        <begin position="1114"/>
        <end position="1189"/>
    </location>
</feature>
<evidence type="ECO:0000256" key="12">
    <source>
        <dbReference type="ARBA" id="ARBA00066430"/>
    </source>
</evidence>
<evidence type="ECO:0000259" key="18">
    <source>
        <dbReference type="Pfam" id="PF12178"/>
    </source>
</evidence>
<feature type="domain" description="Glycoside hydrolase family 65 central catalytic" evidence="16">
    <location>
        <begin position="266"/>
        <end position="482"/>
    </location>
</feature>
<feature type="domain" description="Inner centromere protein ARK-binding" evidence="17">
    <location>
        <begin position="1407"/>
        <end position="1463"/>
    </location>
</feature>
<feature type="compositionally biased region" description="Low complexity" evidence="15">
    <location>
        <begin position="868"/>
        <end position="877"/>
    </location>
</feature>
<dbReference type="Proteomes" id="UP001153269">
    <property type="component" value="Unassembled WGS sequence"/>
</dbReference>
<reference evidence="19" key="1">
    <citation type="submission" date="2020-03" db="EMBL/GenBank/DDBJ databases">
        <authorList>
            <person name="Weist P."/>
        </authorList>
    </citation>
    <scope>NUCLEOTIDE SEQUENCE</scope>
</reference>
<feature type="domain" description="Chromosome passenger complex (CPC) protein INCENP N-terminal" evidence="18">
    <location>
        <begin position="649"/>
        <end position="684"/>
    </location>
</feature>
<accession>A0A9N7YDZ5</accession>
<dbReference type="GO" id="GO:0047402">
    <property type="term" value="F:protein-glucosylgalactosylhydroxylysine glucosidase activity"/>
    <property type="evidence" value="ECO:0007669"/>
    <property type="project" value="UniProtKB-EC"/>
</dbReference>
<protein>
    <recommendedName>
        <fullName evidence="13">Protein-glucosylgalactosylhydroxylysine glucosidase</fullName>
        <ecNumber evidence="12">3.2.1.107</ecNumber>
    </recommendedName>
    <alternativeName>
        <fullName evidence="14">Acid trehalase-like protein 1</fullName>
    </alternativeName>
</protein>
<dbReference type="PANTHER" id="PTHR11051:SF8">
    <property type="entry name" value="PROTEIN-GLUCOSYLGALACTOSYLHYDROXYLYSINE GLUCOSIDASE"/>
    <property type="match status" value="1"/>
</dbReference>
<dbReference type="Pfam" id="PF03941">
    <property type="entry name" value="INCENP_ARK-bind"/>
    <property type="match status" value="1"/>
</dbReference>
<comment type="similarity">
    <text evidence="3">Belongs to the glycosyl hydrolase 65 family.</text>
</comment>
<evidence type="ECO:0000256" key="3">
    <source>
        <dbReference type="ARBA" id="ARBA00006768"/>
    </source>
</evidence>
<feature type="compositionally biased region" description="Basic residues" evidence="15">
    <location>
        <begin position="725"/>
        <end position="735"/>
    </location>
</feature>
<dbReference type="InterPro" id="IPR012341">
    <property type="entry name" value="6hp_glycosidase-like_sf"/>
</dbReference>
<dbReference type="GO" id="GO:0005975">
    <property type="term" value="P:carbohydrate metabolic process"/>
    <property type="evidence" value="ECO:0007669"/>
    <property type="project" value="InterPro"/>
</dbReference>
<dbReference type="CDD" id="cd22249">
    <property type="entry name" value="UDM1_RNF168_RNF169-like"/>
    <property type="match status" value="1"/>
</dbReference>
<evidence type="ECO:0000256" key="1">
    <source>
        <dbReference type="ARBA" id="ARBA00004123"/>
    </source>
</evidence>
<evidence type="ECO:0000259" key="16">
    <source>
        <dbReference type="Pfam" id="PF03632"/>
    </source>
</evidence>
<keyword evidence="5" id="KW-0963">Cytoplasm</keyword>
<evidence type="ECO:0000256" key="4">
    <source>
        <dbReference type="ARBA" id="ARBA00010042"/>
    </source>
</evidence>
<comment type="function">
    <text evidence="11">Catalyzes the hydrolysis of glucose from the disaccharide unit linked to hydroxylysine residues of collagen and collagen-like proteins.</text>
</comment>
<dbReference type="FunFam" id="1.50.10.10:FF:000023">
    <property type="entry name" value="Protein-glucosylgalactosylhydroxylysine glucosidase"/>
    <property type="match status" value="1"/>
</dbReference>
<feature type="region of interest" description="Disordered" evidence="15">
    <location>
        <begin position="1382"/>
        <end position="1430"/>
    </location>
</feature>
<dbReference type="Gene3D" id="1.20.5.3600">
    <property type="match status" value="1"/>
</dbReference>
<feature type="region of interest" description="Disordered" evidence="15">
    <location>
        <begin position="855"/>
        <end position="877"/>
    </location>
</feature>
<feature type="region of interest" description="Disordered" evidence="15">
    <location>
        <begin position="993"/>
        <end position="1063"/>
    </location>
</feature>
<feature type="compositionally biased region" description="Basic and acidic residues" evidence="15">
    <location>
        <begin position="1196"/>
        <end position="1240"/>
    </location>
</feature>
<evidence type="ECO:0000256" key="7">
    <source>
        <dbReference type="ARBA" id="ARBA00023212"/>
    </source>
</evidence>
<organism evidence="19 20">
    <name type="scientific">Pleuronectes platessa</name>
    <name type="common">European plaice</name>
    <dbReference type="NCBI Taxonomy" id="8262"/>
    <lineage>
        <taxon>Eukaryota</taxon>
        <taxon>Metazoa</taxon>
        <taxon>Chordata</taxon>
        <taxon>Craniata</taxon>
        <taxon>Vertebrata</taxon>
        <taxon>Euteleostomi</taxon>
        <taxon>Actinopterygii</taxon>
        <taxon>Neopterygii</taxon>
        <taxon>Teleostei</taxon>
        <taxon>Neoteleostei</taxon>
        <taxon>Acanthomorphata</taxon>
        <taxon>Carangaria</taxon>
        <taxon>Pleuronectiformes</taxon>
        <taxon>Pleuronectoidei</taxon>
        <taxon>Pleuronectidae</taxon>
        <taxon>Pleuronectes</taxon>
    </lineage>
</organism>
<dbReference type="InterPro" id="IPR005635">
    <property type="entry name" value="Inner_centromere_prot_ARK-bd"/>
</dbReference>
<dbReference type="InterPro" id="IPR008928">
    <property type="entry name" value="6-hairpin_glycosidase_sf"/>
</dbReference>
<feature type="compositionally biased region" description="Basic and acidic residues" evidence="15">
    <location>
        <begin position="1003"/>
        <end position="1021"/>
    </location>
</feature>
<comment type="catalytic activity">
    <reaction evidence="10">
        <text>(5R)-5-O-[alpha-D-glucosyl-(1-&gt;2)-beta-D-galactosyl]-5-hydroxy-L-lysyl-[collagen] + H2O = (5R)-5-O-(beta-D-galactosyl)-5-hydroxy-L-lysyl-[collagen] + D-glucose</text>
        <dbReference type="Rhea" id="RHEA:11068"/>
        <dbReference type="Rhea" id="RHEA-COMP:12753"/>
        <dbReference type="Rhea" id="RHEA-COMP:12754"/>
        <dbReference type="ChEBI" id="CHEBI:4167"/>
        <dbReference type="ChEBI" id="CHEBI:15377"/>
        <dbReference type="ChEBI" id="CHEBI:133443"/>
        <dbReference type="ChEBI" id="CHEBI:133452"/>
        <dbReference type="EC" id="3.2.1.107"/>
    </reaction>
</comment>
<evidence type="ECO:0000256" key="13">
    <source>
        <dbReference type="ARBA" id="ARBA00071505"/>
    </source>
</evidence>
<evidence type="ECO:0000256" key="8">
    <source>
        <dbReference type="ARBA" id="ARBA00023242"/>
    </source>
</evidence>
<evidence type="ECO:0000256" key="15">
    <source>
        <dbReference type="SAM" id="MobiDB-lite"/>
    </source>
</evidence>
<dbReference type="Gene3D" id="6.10.250.2990">
    <property type="match status" value="1"/>
</dbReference>
<evidence type="ECO:0000256" key="9">
    <source>
        <dbReference type="ARBA" id="ARBA00023295"/>
    </source>
</evidence>
<name>A0A9N7YDZ5_PLEPL</name>
<evidence type="ECO:0000256" key="5">
    <source>
        <dbReference type="ARBA" id="ARBA00022490"/>
    </source>
</evidence>
<dbReference type="Pfam" id="PF12178">
    <property type="entry name" value="INCENP_N"/>
    <property type="match status" value="1"/>
</dbReference>
<gene>
    <name evidence="19" type="ORF">PLEPLA_LOCUS10800</name>
</gene>